<dbReference type="PANTHER" id="PTHR12526">
    <property type="entry name" value="GLYCOSYLTRANSFERASE"/>
    <property type="match status" value="1"/>
</dbReference>
<sequence length="387" mass="41851">MRILTQVYTLERVGGIEINTLEVGRELAARGHDVHLVHGPALLGPEAPTMRADLEAAGITLHGPHPFRSPTPVTALSAVRDALPSAALAARLRPDVLWLQRFEHVLWGQVVARRSGTPLVSHLHHALRGGPLVTLAARGVRRFIAVSEFMRQRWVDDGLPAGRIDVLHNAVPAAQYPVGGVPERDRARQALGLPADVPIALFYGRLEQDKGLRLALDAWDRTAGRRGAAHLVLAGEFPPTADPALAPRVADLVRTGQATLLPLQRDVVPLLHAADVVLFPSQLPESFGRVALEGLITGRPVLATAVGGVPEILSGPLTELLVPQTDVATFAERLVALLGWRERDPGLGARCAAHAATHFSFPDHVDRLEELLDRERRPRRDRSALPG</sequence>
<feature type="domain" description="Glycosyltransferase subfamily 4-like N-terminal" evidence="4">
    <location>
        <begin position="13"/>
        <end position="173"/>
    </location>
</feature>
<gene>
    <name evidence="5" type="ORF">JD78_03893</name>
</gene>
<dbReference type="Pfam" id="PF13692">
    <property type="entry name" value="Glyco_trans_1_4"/>
    <property type="match status" value="1"/>
</dbReference>
<keyword evidence="2" id="KW-0328">Glycosyltransferase</keyword>
<dbReference type="PANTHER" id="PTHR12526:SF640">
    <property type="entry name" value="COLANIC ACID BIOSYNTHESIS GLYCOSYLTRANSFERASE WCAL-RELATED"/>
    <property type="match status" value="1"/>
</dbReference>
<reference evidence="5 6" key="1">
    <citation type="submission" date="2019-07" db="EMBL/GenBank/DDBJ databases">
        <title>R&amp;d 2014.</title>
        <authorList>
            <person name="Klenk H.-P."/>
        </authorList>
    </citation>
    <scope>NUCLEOTIDE SEQUENCE [LARGE SCALE GENOMIC DNA]</scope>
    <source>
        <strain evidence="5 6">DSM 45764</strain>
    </source>
</reference>
<keyword evidence="3 5" id="KW-0808">Transferase</keyword>
<proteinExistence type="inferred from homology"/>
<evidence type="ECO:0000259" key="4">
    <source>
        <dbReference type="Pfam" id="PF13439"/>
    </source>
</evidence>
<name>A0A562IWJ2_9ACTN</name>
<evidence type="ECO:0000256" key="2">
    <source>
        <dbReference type="ARBA" id="ARBA00022676"/>
    </source>
</evidence>
<organism evidence="5 6">
    <name type="scientific">Modestobacter roseus</name>
    <dbReference type="NCBI Taxonomy" id="1181884"/>
    <lineage>
        <taxon>Bacteria</taxon>
        <taxon>Bacillati</taxon>
        <taxon>Actinomycetota</taxon>
        <taxon>Actinomycetes</taxon>
        <taxon>Geodermatophilales</taxon>
        <taxon>Geodermatophilaceae</taxon>
        <taxon>Modestobacter</taxon>
    </lineage>
</organism>
<dbReference type="SUPFAM" id="SSF53756">
    <property type="entry name" value="UDP-Glycosyltransferase/glycogen phosphorylase"/>
    <property type="match status" value="1"/>
</dbReference>
<dbReference type="Pfam" id="PF13439">
    <property type="entry name" value="Glyco_transf_4"/>
    <property type="match status" value="1"/>
</dbReference>
<evidence type="ECO:0000313" key="6">
    <source>
        <dbReference type="Proteomes" id="UP000321490"/>
    </source>
</evidence>
<accession>A0A562IWJ2</accession>
<dbReference type="Gene3D" id="3.40.50.2000">
    <property type="entry name" value="Glycogen Phosphorylase B"/>
    <property type="match status" value="2"/>
</dbReference>
<dbReference type="AlphaFoldDB" id="A0A562IWJ2"/>
<dbReference type="Proteomes" id="UP000321490">
    <property type="component" value="Unassembled WGS sequence"/>
</dbReference>
<dbReference type="GO" id="GO:0016757">
    <property type="term" value="F:glycosyltransferase activity"/>
    <property type="evidence" value="ECO:0007669"/>
    <property type="project" value="UniProtKB-KW"/>
</dbReference>
<dbReference type="EMBL" id="VLKF01000001">
    <property type="protein sequence ID" value="TWH75337.1"/>
    <property type="molecule type" value="Genomic_DNA"/>
</dbReference>
<evidence type="ECO:0000313" key="5">
    <source>
        <dbReference type="EMBL" id="TWH75337.1"/>
    </source>
</evidence>
<dbReference type="CDD" id="cd03801">
    <property type="entry name" value="GT4_PimA-like"/>
    <property type="match status" value="1"/>
</dbReference>
<evidence type="ECO:0000256" key="3">
    <source>
        <dbReference type="ARBA" id="ARBA00022679"/>
    </source>
</evidence>
<dbReference type="InterPro" id="IPR028098">
    <property type="entry name" value="Glyco_trans_4-like_N"/>
</dbReference>
<comment type="similarity">
    <text evidence="1">Belongs to the glycosyltransferase group 1 family. Glycosyltransferase 4 subfamily.</text>
</comment>
<protein>
    <submittedName>
        <fullName evidence="5">Glycosyltransferase involved in cell wall biosynthesis</fullName>
    </submittedName>
</protein>
<evidence type="ECO:0000256" key="1">
    <source>
        <dbReference type="ARBA" id="ARBA00009481"/>
    </source>
</evidence>
<keyword evidence="6" id="KW-1185">Reference proteome</keyword>
<dbReference type="OrthoDB" id="9809227at2"/>
<dbReference type="RefSeq" id="WP_153359297.1">
    <property type="nucleotide sequence ID" value="NZ_ML762487.1"/>
</dbReference>
<comment type="caution">
    <text evidence="5">The sequence shown here is derived from an EMBL/GenBank/DDBJ whole genome shotgun (WGS) entry which is preliminary data.</text>
</comment>